<protein>
    <submittedName>
        <fullName evidence="1">GMP synthase</fullName>
    </submittedName>
</protein>
<evidence type="ECO:0000313" key="2">
    <source>
        <dbReference type="Proteomes" id="UP001470809"/>
    </source>
</evidence>
<dbReference type="EMBL" id="CP151767">
    <property type="protein sequence ID" value="WZU66500.1"/>
    <property type="molecule type" value="Genomic_DNA"/>
</dbReference>
<gene>
    <name evidence="1" type="ORF">AABB31_15810</name>
</gene>
<keyword evidence="2" id="KW-1185">Reference proteome</keyword>
<dbReference type="InterPro" id="IPR036691">
    <property type="entry name" value="Endo/exonu/phosph_ase_sf"/>
</dbReference>
<proteinExistence type="predicted"/>
<dbReference type="AlphaFoldDB" id="A0AAN0M7Q2"/>
<name>A0AAN0M7Q2_9RHOB</name>
<dbReference type="Proteomes" id="UP001470809">
    <property type="component" value="Chromosome"/>
</dbReference>
<dbReference type="SUPFAM" id="SSF56219">
    <property type="entry name" value="DNase I-like"/>
    <property type="match status" value="1"/>
</dbReference>
<dbReference type="RefSeq" id="WP_342075822.1">
    <property type="nucleotide sequence ID" value="NZ_CP151767.2"/>
</dbReference>
<dbReference type="KEGG" id="yrh:AABB31_15810"/>
<accession>A0AAN0M7Q2</accession>
<evidence type="ECO:0000313" key="1">
    <source>
        <dbReference type="EMBL" id="WZU66500.1"/>
    </source>
</evidence>
<organism evidence="1 2">
    <name type="scientific">Yoonia rhodophyticola</name>
    <dbReference type="NCBI Taxonomy" id="3137370"/>
    <lineage>
        <taxon>Bacteria</taxon>
        <taxon>Pseudomonadati</taxon>
        <taxon>Pseudomonadota</taxon>
        <taxon>Alphaproteobacteria</taxon>
        <taxon>Rhodobacterales</taxon>
        <taxon>Paracoccaceae</taxon>
        <taxon>Yoonia</taxon>
    </lineage>
</organism>
<reference evidence="1" key="1">
    <citation type="submission" date="2024-08" db="EMBL/GenBank/DDBJ databases">
        <title>Phylogenomic analyses of a clade within the roseobacter group suggest taxonomic reassignments of species of the genera Aestuariivita, Citreicella, Loktanella, Nautella, Pelagibaca, Ruegeria, Thalassobius, Thiobacimonas and Tropicibacter, and the proposal o.</title>
        <authorList>
            <person name="Jeon C.O."/>
        </authorList>
    </citation>
    <scope>NUCLEOTIDE SEQUENCE</scope>
    <source>
        <strain evidence="1">SS1-5</strain>
    </source>
</reference>
<dbReference type="Gene3D" id="3.60.10.10">
    <property type="entry name" value="Endonuclease/exonuclease/phosphatase"/>
    <property type="match status" value="1"/>
</dbReference>
<sequence>MHSFEHALARVAVWNLAGFGRISAARRANQAKGLALLDAEFVTLVEVNPASYIDDLAAEIAQYGVHYTTTILPQPGGLHIGFLHKTGVEVTDPRFIPGSNGDYAGGRLALAVDIKVGKLSAVVIGVHLKSGRDRPEQVLRDSQCRVIGDWITDLRATPGTMRKTIMLMGDFNMIPGQDVSNFHHLGGDDLMDFVSCWDLQDRFSHILEKGRANLLDGFAVSRTYSTDYVRGSLRLFPMHWTMDMGREKFKDEVSDHLPFVASFRLF</sequence>